<dbReference type="PANTHER" id="PTHR42978">
    <property type="entry name" value="QUORUM-QUENCHING LACTONASE YTNP-RELATED-RELATED"/>
    <property type="match status" value="1"/>
</dbReference>
<dbReference type="AlphaFoldDB" id="A0A1M5RCD0"/>
<evidence type="ECO:0000256" key="2">
    <source>
        <dbReference type="ARBA" id="ARBA00007749"/>
    </source>
</evidence>
<dbReference type="SUPFAM" id="SSF56281">
    <property type="entry name" value="Metallo-hydrolase/oxidoreductase"/>
    <property type="match status" value="1"/>
</dbReference>
<dbReference type="InterPro" id="IPR001279">
    <property type="entry name" value="Metallo-B-lactamas"/>
</dbReference>
<keyword evidence="8" id="KW-1185">Reference proteome</keyword>
<evidence type="ECO:0000256" key="3">
    <source>
        <dbReference type="ARBA" id="ARBA00022723"/>
    </source>
</evidence>
<dbReference type="OrthoDB" id="9761531at2"/>
<dbReference type="GO" id="GO:0016787">
    <property type="term" value="F:hydrolase activity"/>
    <property type="evidence" value="ECO:0007669"/>
    <property type="project" value="UniProtKB-KW"/>
</dbReference>
<feature type="domain" description="Metallo-beta-lactamase" evidence="6">
    <location>
        <begin position="31"/>
        <end position="229"/>
    </location>
</feature>
<dbReference type="GO" id="GO:0046872">
    <property type="term" value="F:metal ion binding"/>
    <property type="evidence" value="ECO:0007669"/>
    <property type="project" value="UniProtKB-KW"/>
</dbReference>
<evidence type="ECO:0000256" key="4">
    <source>
        <dbReference type="ARBA" id="ARBA00022801"/>
    </source>
</evidence>
<dbReference type="InterPro" id="IPR051013">
    <property type="entry name" value="MBL_superfamily_lactonases"/>
</dbReference>
<dbReference type="RefSeq" id="WP_073093348.1">
    <property type="nucleotide sequence ID" value="NZ_FQWY01000046.1"/>
</dbReference>
<comment type="cofactor">
    <cofactor evidence="1">
        <name>Zn(2+)</name>
        <dbReference type="ChEBI" id="CHEBI:29105"/>
    </cofactor>
</comment>
<evidence type="ECO:0000313" key="7">
    <source>
        <dbReference type="EMBL" id="SHH24002.1"/>
    </source>
</evidence>
<protein>
    <submittedName>
        <fullName evidence="7">Glyoxylase, beta-lactamase superfamily II</fullName>
    </submittedName>
</protein>
<evidence type="ECO:0000256" key="1">
    <source>
        <dbReference type="ARBA" id="ARBA00001947"/>
    </source>
</evidence>
<comment type="similarity">
    <text evidence="2">Belongs to the metallo-beta-lactamase superfamily.</text>
</comment>
<dbReference type="Gene3D" id="3.60.15.10">
    <property type="entry name" value="Ribonuclease Z/Hydroxyacylglutathione hydrolase-like"/>
    <property type="match status" value="1"/>
</dbReference>
<reference evidence="8" key="1">
    <citation type="submission" date="2016-11" db="EMBL/GenBank/DDBJ databases">
        <authorList>
            <person name="Varghese N."/>
            <person name="Submissions S."/>
        </authorList>
    </citation>
    <scope>NUCLEOTIDE SEQUENCE [LARGE SCALE GENOMIC DNA]</scope>
    <source>
        <strain evidence="8">DSM 11003</strain>
    </source>
</reference>
<dbReference type="STRING" id="1123382.SAMN02745221_02003"/>
<gene>
    <name evidence="7" type="ORF">SAMN02745221_02003</name>
</gene>
<evidence type="ECO:0000256" key="5">
    <source>
        <dbReference type="ARBA" id="ARBA00022833"/>
    </source>
</evidence>
<dbReference type="Proteomes" id="UP000242329">
    <property type="component" value="Unassembled WGS sequence"/>
</dbReference>
<dbReference type="Pfam" id="PF00753">
    <property type="entry name" value="Lactamase_B"/>
    <property type="match status" value="1"/>
</dbReference>
<name>A0A1M5RCD0_9FIRM</name>
<dbReference type="InterPro" id="IPR036866">
    <property type="entry name" value="RibonucZ/Hydroxyglut_hydro"/>
</dbReference>
<dbReference type="PANTHER" id="PTHR42978:SF2">
    <property type="entry name" value="102 KBASES UNSTABLE REGION: FROM 1 TO 119443"/>
    <property type="match status" value="1"/>
</dbReference>
<evidence type="ECO:0000313" key="8">
    <source>
        <dbReference type="Proteomes" id="UP000242329"/>
    </source>
</evidence>
<proteinExistence type="inferred from homology"/>
<keyword evidence="5" id="KW-0862">Zinc</keyword>
<dbReference type="EMBL" id="FQWY01000046">
    <property type="protein sequence ID" value="SHH24002.1"/>
    <property type="molecule type" value="Genomic_DNA"/>
</dbReference>
<sequence length="267" mass="30285">MKYQVIPIYNGSFIITLASGKNFFKKSIKIPSFVFLLKSPEGQNILIDTGFEPSSLPGSKSTYERKPEEELVNALHNQGIYPEDISAVIQTHLHWDHTGGISYFPKAQIFVQAGEVKELLNLPLYAETAFCARHFMPALSRFTLINGQKEILPGIEVHLTGVHTAGHQVVTVDTEEGKIAILGDALFDYGEWWKNIPEEFWEKYRQGRGKDKFWPPSTREEIKNFLLSRQALDLPSPSPASPAQIKKECKYVVHSHDVRLLKEQTSF</sequence>
<dbReference type="CDD" id="cd07729">
    <property type="entry name" value="AHL_lactonase_MBL-fold"/>
    <property type="match status" value="1"/>
</dbReference>
<dbReference type="SMART" id="SM00849">
    <property type="entry name" value="Lactamase_B"/>
    <property type="match status" value="1"/>
</dbReference>
<keyword evidence="4" id="KW-0378">Hydrolase</keyword>
<organism evidence="7 8">
    <name type="scientific">Thermosyntropha lipolytica DSM 11003</name>
    <dbReference type="NCBI Taxonomy" id="1123382"/>
    <lineage>
        <taxon>Bacteria</taxon>
        <taxon>Bacillati</taxon>
        <taxon>Bacillota</taxon>
        <taxon>Clostridia</taxon>
        <taxon>Eubacteriales</taxon>
        <taxon>Syntrophomonadaceae</taxon>
        <taxon>Thermosyntropha</taxon>
    </lineage>
</organism>
<evidence type="ECO:0000259" key="6">
    <source>
        <dbReference type="SMART" id="SM00849"/>
    </source>
</evidence>
<keyword evidence="3" id="KW-0479">Metal-binding</keyword>
<accession>A0A1M5RCD0</accession>